<dbReference type="Gene3D" id="2.40.160.100">
    <property type="match status" value="1"/>
</dbReference>
<evidence type="ECO:0000259" key="2">
    <source>
        <dbReference type="Pfam" id="PF13372"/>
    </source>
</evidence>
<proteinExistence type="predicted"/>
<dbReference type="EMBL" id="JYNY01000228">
    <property type="protein sequence ID" value="KJJ85020.1"/>
    <property type="molecule type" value="Genomic_DNA"/>
</dbReference>
<evidence type="ECO:0000313" key="7">
    <source>
        <dbReference type="EMBL" id="KJJ84893.1"/>
    </source>
</evidence>
<dbReference type="InterPro" id="IPR025388">
    <property type="entry name" value="Alginate_export_dom"/>
</dbReference>
<keyword evidence="9" id="KW-1185">Reference proteome</keyword>
<sequence>MKFLKIAMVLALTSLVAVGAYAETQSVKISGDLAMRSFARNNYDLDNNDPNVANTGVESSDWSTYLTNTAEVQVDADLTDNVTGVIRLVNQRLWGDVYGNNTAADNTYGIIGAPYTDQVAARTVSSADSFDVNVDLAYIELKEFLYSPLTLKIGRQDLWFGKGFIVGANLQDPNGNLLPREYTAIKSFDAIRATLDYDPWTIDGVFAKIRENQDRADEDINLWGTNVGYKFNEYNAEAEGYWWFKQQRYVGTTSNGATMPSVLNGHQSNDVHTFGLRGSFDPIEDWTIALEGAYQLGEYIGAAQQIEERSRSAWAVDAMVECRYFQDNFAWRPVVGAEYILYSGEENLGNTTATTNGTYNGWDPVYRGKFDTAIREFQNVFYRTAMGSSPSTTNQHQILLTGKVEPTDSLTLKGTFGNFWLAEEWASTTTVVNQNEEQYLGSEADITLTWDYTEDVQFGLLTAWFFPGDHFANSQDDVATDVVGSVSLNF</sequence>
<evidence type="ECO:0000313" key="4">
    <source>
        <dbReference type="EMBL" id="KJJ84034.1"/>
    </source>
</evidence>
<dbReference type="EMBL" id="JYNY01000415">
    <property type="protein sequence ID" value="KJJ84034.1"/>
    <property type="molecule type" value="Genomic_DNA"/>
</dbReference>
<dbReference type="Proteomes" id="UP000033428">
    <property type="component" value="Unassembled WGS sequence"/>
</dbReference>
<dbReference type="EMBL" id="JYNY01000341">
    <property type="protein sequence ID" value="KJJ84500.1"/>
    <property type="molecule type" value="Genomic_DNA"/>
</dbReference>
<dbReference type="AlphaFoldDB" id="A0A0F0CNH7"/>
<evidence type="ECO:0000256" key="1">
    <source>
        <dbReference type="SAM" id="SignalP"/>
    </source>
</evidence>
<dbReference type="EMBL" id="JYNY01000241">
    <property type="protein sequence ID" value="KJJ84893.1"/>
    <property type="molecule type" value="Genomic_DNA"/>
</dbReference>
<accession>A0A0F0CNH7</accession>
<protein>
    <recommendedName>
        <fullName evidence="2">Alginate export domain-containing protein</fullName>
    </recommendedName>
</protein>
<evidence type="ECO:0000313" key="3">
    <source>
        <dbReference type="EMBL" id="KJJ83644.1"/>
    </source>
</evidence>
<name>A0A0F0CNH7_9BACT</name>
<evidence type="ECO:0000313" key="9">
    <source>
        <dbReference type="Proteomes" id="UP000033428"/>
    </source>
</evidence>
<evidence type="ECO:0000313" key="5">
    <source>
        <dbReference type="EMBL" id="KJJ84500.1"/>
    </source>
</evidence>
<reference evidence="6 9" key="1">
    <citation type="submission" date="2015-02" db="EMBL/GenBank/DDBJ databases">
        <title>Single-cell genomics of uncultivated deep-branching MTB reveals a conserved set of magnetosome genes.</title>
        <authorList>
            <person name="Kolinko S."/>
            <person name="Richter M."/>
            <person name="Glockner F.O."/>
            <person name="Brachmann A."/>
            <person name="Schuler D."/>
        </authorList>
    </citation>
    <scope>NUCLEOTIDE SEQUENCE [LARGE SCALE GENOMIC DNA]</scope>
    <source>
        <strain evidence="6">SKK-01</strain>
    </source>
</reference>
<keyword evidence="1" id="KW-0732">Signal</keyword>
<gene>
    <name evidence="8" type="ORF">OMAG_001114</name>
    <name evidence="7" type="ORF">OMAG_001240</name>
    <name evidence="6" type="ORF">OMAG_001332</name>
    <name evidence="5" type="ORF">OMAG_001604</name>
    <name evidence="4" type="ORF">OMAG_002099</name>
    <name evidence="3" type="ORF">OMAG_002503</name>
</gene>
<dbReference type="Pfam" id="PF13372">
    <property type="entry name" value="Alginate_exp"/>
    <property type="match status" value="1"/>
</dbReference>
<feature type="domain" description="Alginate export" evidence="2">
    <location>
        <begin position="116"/>
        <end position="483"/>
    </location>
</feature>
<evidence type="ECO:0000313" key="8">
    <source>
        <dbReference type="EMBL" id="KJJ85020.1"/>
    </source>
</evidence>
<comment type="caution">
    <text evidence="6">The sequence shown here is derived from an EMBL/GenBank/DDBJ whole genome shotgun (WGS) entry which is preliminary data.</text>
</comment>
<organism evidence="6 9">
    <name type="scientific">Candidatus Omnitrophus magneticus</name>
    <dbReference type="NCBI Taxonomy" id="1609969"/>
    <lineage>
        <taxon>Bacteria</taxon>
        <taxon>Pseudomonadati</taxon>
        <taxon>Candidatus Omnitrophota</taxon>
        <taxon>Candidatus Omnitrophus</taxon>
    </lineage>
</organism>
<feature type="chain" id="PRO_5007401433" description="Alginate export domain-containing protein" evidence="1">
    <location>
        <begin position="23"/>
        <end position="490"/>
    </location>
</feature>
<dbReference type="EMBL" id="JYNY01000516">
    <property type="protein sequence ID" value="KJJ83644.1"/>
    <property type="molecule type" value="Genomic_DNA"/>
</dbReference>
<dbReference type="InterPro" id="IPR053728">
    <property type="entry name" value="Alginate_Permeability_Chnl"/>
</dbReference>
<dbReference type="EMBL" id="JYNY01000261">
    <property type="protein sequence ID" value="KJJ84802.1"/>
    <property type="molecule type" value="Genomic_DNA"/>
</dbReference>
<evidence type="ECO:0000313" key="6">
    <source>
        <dbReference type="EMBL" id="KJJ84802.1"/>
    </source>
</evidence>
<feature type="signal peptide" evidence="1">
    <location>
        <begin position="1"/>
        <end position="22"/>
    </location>
</feature>